<comment type="caution">
    <text evidence="1">The sequence shown here is derived from an EMBL/GenBank/DDBJ whole genome shotgun (WGS) entry which is preliminary data.</text>
</comment>
<reference evidence="1 2" key="1">
    <citation type="submission" date="2018-10" db="EMBL/GenBank/DDBJ databases">
        <title>Tessaracoccus antarcticuss sp. nov., isolated from sediment.</title>
        <authorList>
            <person name="Zhou L.Y."/>
            <person name="Du Z.J."/>
        </authorList>
    </citation>
    <scope>NUCLEOTIDE SEQUENCE [LARGE SCALE GENOMIC DNA]</scope>
    <source>
        <strain evidence="1 2">JDX10</strain>
    </source>
</reference>
<accession>A0A3M0G641</accession>
<sequence length="83" mass="8982">MTLDLNEQLSAPFCPKCADWHETTEDHSAISRDGVWESLVPLECMLCPAEGRSTDGTLPGWSLTQDMGGEPADVCPTCSAKIQ</sequence>
<keyword evidence="2" id="KW-1185">Reference proteome</keyword>
<organism evidence="1 2">
    <name type="scientific">Tessaracoccus antarcticus</name>
    <dbReference type="NCBI Taxonomy" id="2479848"/>
    <lineage>
        <taxon>Bacteria</taxon>
        <taxon>Bacillati</taxon>
        <taxon>Actinomycetota</taxon>
        <taxon>Actinomycetes</taxon>
        <taxon>Propionibacteriales</taxon>
        <taxon>Propionibacteriaceae</taxon>
        <taxon>Tessaracoccus</taxon>
    </lineage>
</organism>
<gene>
    <name evidence="1" type="ORF">EAX62_16130</name>
</gene>
<evidence type="ECO:0000313" key="1">
    <source>
        <dbReference type="EMBL" id="RMB57263.1"/>
    </source>
</evidence>
<proteinExistence type="predicted"/>
<dbReference type="RefSeq" id="WP_121902763.1">
    <property type="nucleotide sequence ID" value="NZ_REFW01000007.1"/>
</dbReference>
<name>A0A3M0G641_9ACTN</name>
<dbReference type="EMBL" id="REFW01000007">
    <property type="protein sequence ID" value="RMB57263.1"/>
    <property type="molecule type" value="Genomic_DNA"/>
</dbReference>
<dbReference type="Proteomes" id="UP000275256">
    <property type="component" value="Unassembled WGS sequence"/>
</dbReference>
<dbReference type="AlphaFoldDB" id="A0A3M0G641"/>
<protein>
    <submittedName>
        <fullName evidence="1">Uncharacterized protein</fullName>
    </submittedName>
</protein>
<evidence type="ECO:0000313" key="2">
    <source>
        <dbReference type="Proteomes" id="UP000275256"/>
    </source>
</evidence>